<proteinExistence type="predicted"/>
<dbReference type="AlphaFoldDB" id="A0A6A3F6I6"/>
<name>A0A6A3F6I6_9STRA</name>
<evidence type="ECO:0000313" key="2">
    <source>
        <dbReference type="EMBL" id="KAE8940939.1"/>
    </source>
</evidence>
<feature type="compositionally biased region" description="Low complexity" evidence="1">
    <location>
        <begin position="44"/>
        <end position="54"/>
    </location>
</feature>
<feature type="compositionally biased region" description="Low complexity" evidence="1">
    <location>
        <begin position="102"/>
        <end position="120"/>
    </location>
</feature>
<feature type="region of interest" description="Disordered" evidence="1">
    <location>
        <begin position="44"/>
        <end position="120"/>
    </location>
</feature>
<gene>
    <name evidence="2" type="ORF">PF009_g9268</name>
</gene>
<evidence type="ECO:0000313" key="3">
    <source>
        <dbReference type="Proteomes" id="UP000429523"/>
    </source>
</evidence>
<dbReference type="Proteomes" id="UP000429523">
    <property type="component" value="Unassembled WGS sequence"/>
</dbReference>
<accession>A0A6A3F6I6</accession>
<dbReference type="EMBL" id="QXGF01000393">
    <property type="protein sequence ID" value="KAE8940939.1"/>
    <property type="molecule type" value="Genomic_DNA"/>
</dbReference>
<evidence type="ECO:0000256" key="1">
    <source>
        <dbReference type="SAM" id="MobiDB-lite"/>
    </source>
</evidence>
<organism evidence="2 3">
    <name type="scientific">Phytophthora fragariae</name>
    <dbReference type="NCBI Taxonomy" id="53985"/>
    <lineage>
        <taxon>Eukaryota</taxon>
        <taxon>Sar</taxon>
        <taxon>Stramenopiles</taxon>
        <taxon>Oomycota</taxon>
        <taxon>Peronosporomycetes</taxon>
        <taxon>Peronosporales</taxon>
        <taxon>Peronosporaceae</taxon>
        <taxon>Phytophthora</taxon>
    </lineage>
</organism>
<comment type="caution">
    <text evidence="2">The sequence shown here is derived from an EMBL/GenBank/DDBJ whole genome shotgun (WGS) entry which is preliminary data.</text>
</comment>
<protein>
    <submittedName>
        <fullName evidence="2">Uncharacterized protein</fullName>
    </submittedName>
</protein>
<sequence length="120" mass="12857">MLASPSYVLPDCRLISPVGSLQFSSGRPCRHVFASPAASRTTAAARAAAAIPPAQDTPSPARPQHPRAPGSRPNEPPSPQRSHHCRHSRIHPRRPTEPPPWAAAETSTPSRQSPSRLLSL</sequence>
<feature type="compositionally biased region" description="Basic residues" evidence="1">
    <location>
        <begin position="81"/>
        <end position="93"/>
    </location>
</feature>
<reference evidence="2 3" key="1">
    <citation type="submission" date="2018-08" db="EMBL/GenBank/DDBJ databases">
        <title>Genomic investigation of the strawberry pathogen Phytophthora fragariae indicates pathogenicity is determined by transcriptional variation in three key races.</title>
        <authorList>
            <person name="Adams T.M."/>
            <person name="Armitage A.D."/>
            <person name="Sobczyk M.K."/>
            <person name="Bates H.J."/>
            <person name="Dunwell J.M."/>
            <person name="Nellist C.F."/>
            <person name="Harrison R.J."/>
        </authorList>
    </citation>
    <scope>NUCLEOTIDE SEQUENCE [LARGE SCALE GENOMIC DNA]</scope>
    <source>
        <strain evidence="2 3">NOV-9</strain>
    </source>
</reference>